<reference evidence="2" key="1">
    <citation type="journal article" date="2019" name="Int. J. Syst. Evol. Microbiol.">
        <title>The Global Catalogue of Microorganisms (GCM) 10K type strain sequencing project: providing services to taxonomists for standard genome sequencing and annotation.</title>
        <authorList>
            <consortium name="The Broad Institute Genomics Platform"/>
            <consortium name="The Broad Institute Genome Sequencing Center for Infectious Disease"/>
            <person name="Wu L."/>
            <person name="Ma J."/>
        </authorList>
    </citation>
    <scope>NUCLEOTIDE SEQUENCE [LARGE SCALE GENOMIC DNA]</scope>
    <source>
        <strain evidence="2">JCM 16704</strain>
    </source>
</reference>
<protein>
    <recommendedName>
        <fullName evidence="3">Lipocalin-like protein</fullName>
    </recommendedName>
</protein>
<evidence type="ECO:0008006" key="3">
    <source>
        <dbReference type="Google" id="ProtNLM"/>
    </source>
</evidence>
<accession>A0ABP7YJD1</accession>
<gene>
    <name evidence="1" type="ORF">GCM10022216_12020</name>
</gene>
<dbReference type="EMBL" id="BAAAZI010000006">
    <property type="protein sequence ID" value="GAA4136661.1"/>
    <property type="molecule type" value="Genomic_DNA"/>
</dbReference>
<evidence type="ECO:0000313" key="1">
    <source>
        <dbReference type="EMBL" id="GAA4136661.1"/>
    </source>
</evidence>
<comment type="caution">
    <text evidence="1">The sequence shown here is derived from an EMBL/GenBank/DDBJ whole genome shotgun (WGS) entry which is preliminary data.</text>
</comment>
<proteinExistence type="predicted"/>
<sequence>MMTSCVKDEFDADPDLVDPEVKERKLNTGFTDDVIDIKAETWSIPYVKGGITGELLKDSNGEPFKVEGNDSIVLDQGWLSMMKTADNKLKMTLKENFSDSPRHFIIGIISDNKKDEFAIIQSRGEAYELVDKKITEVPDSRKVYKSNEGCTTITFVNDTDKPKQVVTSEVFKNVKYSSEFKSQDYGAFEWVRGQDSLIFMDELLHEGSIYWTKQVPYVSGTTYENYIKPDGSKEELTLRPFDTKVVSGEMTYIERTCNYTFTIRNKTSGNRFVVSGTWQQKVPIISHTLLNDPK</sequence>
<dbReference type="Proteomes" id="UP001500101">
    <property type="component" value="Unassembled WGS sequence"/>
</dbReference>
<organism evidence="1 2">
    <name type="scientific">Sphingobacterium kyonggiense</name>
    <dbReference type="NCBI Taxonomy" id="714075"/>
    <lineage>
        <taxon>Bacteria</taxon>
        <taxon>Pseudomonadati</taxon>
        <taxon>Bacteroidota</taxon>
        <taxon>Sphingobacteriia</taxon>
        <taxon>Sphingobacteriales</taxon>
        <taxon>Sphingobacteriaceae</taxon>
        <taxon>Sphingobacterium</taxon>
    </lineage>
</organism>
<name>A0ABP7YJD1_9SPHI</name>
<keyword evidence="2" id="KW-1185">Reference proteome</keyword>
<evidence type="ECO:0000313" key="2">
    <source>
        <dbReference type="Proteomes" id="UP001500101"/>
    </source>
</evidence>